<sequence>MHSAVRVWFKSVWRRLAGRLKHRRAKHQRPLSRQSDMRSPSRASDSTSLHTNSRPVSQMYRMAEANDSGTVISIVTNGQGTARKARPKKPRPMSSIALSSPSPSFASTTTTAATTASAVLPSPTQLQSESTTISKSSSLSRMLAKVHGKDSTQQHVSSNRTSWLQQQDQQRQQQQQQHKRRSEKKQLRRLQHIDHPANLDYSSQYLQLKRRKELNNTSSGFGKSDTFQLDRSLIAEHAIATPPPPSLCAVNAKPPHVVVLADDRLIRKVSMRPASLESLQPVQASALFSNFYGLDGNVSTNYSRVGSDDTVCSDKDEGLGAVPPSSDKAAKPYKANRLPTTAATSAKHMHHHATHAPATSPANNAAVSLARKLTAKLVRPFRSPGSPPIWPIAKAKRQPGKFVSAAKSPLPPAFMASVDPVETSEFSDRPEVPPKISTDSLTKPALSVLSRSSSRTRSSLQDLYEDVMLGDMSLRAIAFKWMNASQKNLSSNANTPLTHTADDDSPGTTLVPSPIRYSSSADSLGSENFSFQNSRSSIDTIGGDMTRGRCSMEHASAIPKSLIQLAISPVV</sequence>
<feature type="compositionally biased region" description="Low complexity" evidence="1">
    <location>
        <begin position="165"/>
        <end position="176"/>
    </location>
</feature>
<feature type="compositionally biased region" description="Polar residues" evidence="1">
    <location>
        <begin position="31"/>
        <end position="56"/>
    </location>
</feature>
<feature type="region of interest" description="Disordered" evidence="1">
    <location>
        <begin position="315"/>
        <end position="334"/>
    </location>
</feature>
<evidence type="ECO:0000256" key="1">
    <source>
        <dbReference type="SAM" id="MobiDB-lite"/>
    </source>
</evidence>
<gene>
    <name evidence="2" type="ORF">BASA50_008653</name>
</gene>
<dbReference type="EMBL" id="JAFCIX010000406">
    <property type="protein sequence ID" value="KAH6591477.1"/>
    <property type="molecule type" value="Genomic_DNA"/>
</dbReference>
<feature type="compositionally biased region" description="Basic residues" evidence="1">
    <location>
        <begin position="177"/>
        <end position="190"/>
    </location>
</feature>
<protein>
    <recommendedName>
        <fullName evidence="4">Protein Zds1 C-terminal domain-containing protein</fullName>
    </recommendedName>
</protein>
<comment type="caution">
    <text evidence="2">The sequence shown here is derived from an EMBL/GenBank/DDBJ whole genome shotgun (WGS) entry which is preliminary data.</text>
</comment>
<feature type="region of interest" description="Disordered" evidence="1">
    <location>
        <begin position="20"/>
        <end position="56"/>
    </location>
</feature>
<proteinExistence type="predicted"/>
<reference evidence="2 3" key="1">
    <citation type="submission" date="2021-02" db="EMBL/GenBank/DDBJ databases">
        <title>Variation within the Batrachochytrium salamandrivorans European outbreak.</title>
        <authorList>
            <person name="Kelly M."/>
            <person name="Pasmans F."/>
            <person name="Shea T.P."/>
            <person name="Munoz J.F."/>
            <person name="Carranza S."/>
            <person name="Cuomo C.A."/>
            <person name="Martel A."/>
        </authorList>
    </citation>
    <scope>NUCLEOTIDE SEQUENCE [LARGE SCALE GENOMIC DNA]</scope>
    <source>
        <strain evidence="2 3">AMFP18/2</strain>
    </source>
</reference>
<evidence type="ECO:0000313" key="3">
    <source>
        <dbReference type="Proteomes" id="UP001648503"/>
    </source>
</evidence>
<evidence type="ECO:0000313" key="2">
    <source>
        <dbReference type="EMBL" id="KAH6591477.1"/>
    </source>
</evidence>
<dbReference type="Proteomes" id="UP001648503">
    <property type="component" value="Unassembled WGS sequence"/>
</dbReference>
<keyword evidence="3" id="KW-1185">Reference proteome</keyword>
<organism evidence="2 3">
    <name type="scientific">Batrachochytrium salamandrivorans</name>
    <dbReference type="NCBI Taxonomy" id="1357716"/>
    <lineage>
        <taxon>Eukaryota</taxon>
        <taxon>Fungi</taxon>
        <taxon>Fungi incertae sedis</taxon>
        <taxon>Chytridiomycota</taxon>
        <taxon>Chytridiomycota incertae sedis</taxon>
        <taxon>Chytridiomycetes</taxon>
        <taxon>Rhizophydiales</taxon>
        <taxon>Rhizophydiales incertae sedis</taxon>
        <taxon>Batrachochytrium</taxon>
    </lineage>
</organism>
<feature type="compositionally biased region" description="Basic residues" evidence="1">
    <location>
        <begin position="20"/>
        <end position="30"/>
    </location>
</feature>
<evidence type="ECO:0008006" key="4">
    <source>
        <dbReference type="Google" id="ProtNLM"/>
    </source>
</evidence>
<accession>A0ABQ8F3F8</accession>
<feature type="compositionally biased region" description="Low complexity" evidence="1">
    <location>
        <begin position="94"/>
        <end position="140"/>
    </location>
</feature>
<feature type="region of interest" description="Disordered" evidence="1">
    <location>
        <begin position="76"/>
        <end position="194"/>
    </location>
</feature>
<feature type="region of interest" description="Disordered" evidence="1">
    <location>
        <begin position="343"/>
        <end position="362"/>
    </location>
</feature>
<name>A0ABQ8F3F8_9FUNG</name>
<feature type="compositionally biased region" description="Polar residues" evidence="1">
    <location>
        <begin position="153"/>
        <end position="164"/>
    </location>
</feature>